<dbReference type="NCBIfam" id="TIGR04549">
    <property type="entry name" value="LP_HExxH_w_tonB"/>
    <property type="match status" value="1"/>
</dbReference>
<name>J9CVF6_9ZZZZ</name>
<dbReference type="EMBL" id="AMCI01001885">
    <property type="protein sequence ID" value="EJX04201.1"/>
    <property type="molecule type" value="Genomic_DNA"/>
</dbReference>
<accession>J9CVF6</accession>
<sequence length="171" mass="19355">NGGSMVLGTAEGGLKITLFNVNGLNVEKPDPEVLNEWYFKTMHHEFSHILHQTKNYSTDFIKISEGSYTGPGWVNVKDSEARALGFVTGYASSEVNEDFVETIANYIVKSDKQWQQILNEAGKEGSTMILKKLDMVTKYLKESWSVDIQAIHEEVQERQKHLDELDLSTLN</sequence>
<dbReference type="AlphaFoldDB" id="J9CVF6"/>
<organism evidence="1">
    <name type="scientific">gut metagenome</name>
    <dbReference type="NCBI Taxonomy" id="749906"/>
    <lineage>
        <taxon>unclassified sequences</taxon>
        <taxon>metagenomes</taxon>
        <taxon>organismal metagenomes</taxon>
    </lineage>
</organism>
<evidence type="ECO:0000313" key="1">
    <source>
        <dbReference type="EMBL" id="EJX04201.1"/>
    </source>
</evidence>
<proteinExistence type="predicted"/>
<reference evidence="1" key="1">
    <citation type="journal article" date="2012" name="PLoS ONE">
        <title>Gene sets for utilization of primary and secondary nutrition supplies in the distal gut of endangered iberian lynx.</title>
        <authorList>
            <person name="Alcaide M."/>
            <person name="Messina E."/>
            <person name="Richter M."/>
            <person name="Bargiela R."/>
            <person name="Peplies J."/>
            <person name="Huws S.A."/>
            <person name="Newbold C.J."/>
            <person name="Golyshin P.N."/>
            <person name="Simon M.A."/>
            <person name="Lopez G."/>
            <person name="Yakimov M.M."/>
            <person name="Ferrer M."/>
        </authorList>
    </citation>
    <scope>NUCLEOTIDE SEQUENCE</scope>
</reference>
<feature type="non-terminal residue" evidence="1">
    <location>
        <position position="1"/>
    </location>
</feature>
<comment type="caution">
    <text evidence="1">The sequence shown here is derived from an EMBL/GenBank/DDBJ whole genome shotgun (WGS) entry which is preliminary data.</text>
</comment>
<protein>
    <submittedName>
        <fullName evidence="1">Lipoprotein</fullName>
    </submittedName>
</protein>
<gene>
    <name evidence="1" type="ORF">EVA_07692</name>
</gene>
<keyword evidence="1" id="KW-0449">Lipoprotein</keyword>
<dbReference type="Gene3D" id="3.40.390.70">
    <property type="match status" value="1"/>
</dbReference>
<dbReference type="InterPro" id="IPR030890">
    <property type="entry name" value="LP_HExxH_w_TonB"/>
</dbReference>
<dbReference type="Pfam" id="PF15890">
    <property type="entry name" value="Peptidase_Mx1"/>
    <property type="match status" value="1"/>
</dbReference>